<accession>A0ABN7VRY5</accession>
<evidence type="ECO:0000313" key="2">
    <source>
        <dbReference type="EMBL" id="CAG8794455.1"/>
    </source>
</evidence>
<dbReference type="EMBL" id="CAJVQB010020446">
    <property type="protein sequence ID" value="CAG8794455.1"/>
    <property type="molecule type" value="Genomic_DNA"/>
</dbReference>
<gene>
    <name evidence="2" type="ORF">GMARGA_LOCUS21782</name>
</gene>
<comment type="caution">
    <text evidence="2">The sequence shown here is derived from an EMBL/GenBank/DDBJ whole genome shotgun (WGS) entry which is preliminary data.</text>
</comment>
<keyword evidence="3" id="KW-1185">Reference proteome</keyword>
<sequence length="89" mass="10577">EVDKDKDKKKNRISKKNNKAFKIIEKAAKMDYINKIFESSLENDIKSDNKISKRNNDVKITDQTGYDRIERSKDNNPKLVFNRKDLHYT</sequence>
<dbReference type="Proteomes" id="UP000789901">
    <property type="component" value="Unassembled WGS sequence"/>
</dbReference>
<feature type="non-terminal residue" evidence="2">
    <location>
        <position position="1"/>
    </location>
</feature>
<reference evidence="2 3" key="1">
    <citation type="submission" date="2021-06" db="EMBL/GenBank/DDBJ databases">
        <authorList>
            <person name="Kallberg Y."/>
            <person name="Tangrot J."/>
            <person name="Rosling A."/>
        </authorList>
    </citation>
    <scope>NUCLEOTIDE SEQUENCE [LARGE SCALE GENOMIC DNA]</scope>
    <source>
        <strain evidence="2 3">120-4 pot B 10/14</strain>
    </source>
</reference>
<feature type="region of interest" description="Disordered" evidence="1">
    <location>
        <begin position="67"/>
        <end position="89"/>
    </location>
</feature>
<name>A0ABN7VRY5_GIGMA</name>
<evidence type="ECO:0000256" key="1">
    <source>
        <dbReference type="SAM" id="MobiDB-lite"/>
    </source>
</evidence>
<organism evidence="2 3">
    <name type="scientific">Gigaspora margarita</name>
    <dbReference type="NCBI Taxonomy" id="4874"/>
    <lineage>
        <taxon>Eukaryota</taxon>
        <taxon>Fungi</taxon>
        <taxon>Fungi incertae sedis</taxon>
        <taxon>Mucoromycota</taxon>
        <taxon>Glomeromycotina</taxon>
        <taxon>Glomeromycetes</taxon>
        <taxon>Diversisporales</taxon>
        <taxon>Gigasporaceae</taxon>
        <taxon>Gigaspora</taxon>
    </lineage>
</organism>
<protein>
    <submittedName>
        <fullName evidence="2">41044_t:CDS:1</fullName>
    </submittedName>
</protein>
<proteinExistence type="predicted"/>
<evidence type="ECO:0000313" key="3">
    <source>
        <dbReference type="Proteomes" id="UP000789901"/>
    </source>
</evidence>